<evidence type="ECO:0000256" key="7">
    <source>
        <dbReference type="ARBA" id="ARBA00022989"/>
    </source>
</evidence>
<evidence type="ECO:0000256" key="11">
    <source>
        <dbReference type="SAM" id="Phobius"/>
    </source>
</evidence>
<dbReference type="Gene3D" id="3.90.550.10">
    <property type="entry name" value="Spore Coat Polysaccharide Biosynthesis Protein SpsA, Chain A"/>
    <property type="match status" value="1"/>
</dbReference>
<reference evidence="12 13" key="1">
    <citation type="journal article" date="2020" name="IScience">
        <title>Genome Sequencing of the Endangered Kingdonia uniflora (Circaeasteraceae, Ranunculales) Reveals Potential Mechanisms of Evolutionary Specialization.</title>
        <authorList>
            <person name="Sun Y."/>
            <person name="Deng T."/>
            <person name="Zhang A."/>
            <person name="Moore M.J."/>
            <person name="Landis J.B."/>
            <person name="Lin N."/>
            <person name="Zhang H."/>
            <person name="Zhang X."/>
            <person name="Huang J."/>
            <person name="Zhang X."/>
            <person name="Sun H."/>
            <person name="Wang H."/>
        </authorList>
    </citation>
    <scope>NUCLEOTIDE SEQUENCE [LARGE SCALE GENOMIC DNA]</scope>
    <source>
        <strain evidence="12">TB1705</strain>
        <tissue evidence="12">Leaf</tissue>
    </source>
</reference>
<dbReference type="AlphaFoldDB" id="A0A7J7MY19"/>
<dbReference type="GO" id="GO:0000139">
    <property type="term" value="C:Golgi membrane"/>
    <property type="evidence" value="ECO:0007669"/>
    <property type="project" value="UniProtKB-SubCell"/>
</dbReference>
<dbReference type="InterPro" id="IPR029044">
    <property type="entry name" value="Nucleotide-diphossugar_trans"/>
</dbReference>
<evidence type="ECO:0000256" key="9">
    <source>
        <dbReference type="ARBA" id="ARBA00023136"/>
    </source>
</evidence>
<evidence type="ECO:0000256" key="8">
    <source>
        <dbReference type="ARBA" id="ARBA00023034"/>
    </source>
</evidence>
<dbReference type="InterPro" id="IPR008630">
    <property type="entry name" value="Glyco_trans_34"/>
</dbReference>
<evidence type="ECO:0000313" key="12">
    <source>
        <dbReference type="EMBL" id="KAF6159737.1"/>
    </source>
</evidence>
<dbReference type="GO" id="GO:0005768">
    <property type="term" value="C:endosome"/>
    <property type="evidence" value="ECO:0007669"/>
    <property type="project" value="TreeGrafter"/>
</dbReference>
<feature type="transmembrane region" description="Helical" evidence="11">
    <location>
        <begin position="12"/>
        <end position="33"/>
    </location>
</feature>
<dbReference type="FunFam" id="3.90.550.10:FF:000127">
    <property type="entry name" value="Probable glycosyltransferase 7"/>
    <property type="match status" value="1"/>
</dbReference>
<evidence type="ECO:0000256" key="10">
    <source>
        <dbReference type="ARBA" id="ARBA00023180"/>
    </source>
</evidence>
<dbReference type="Proteomes" id="UP000541444">
    <property type="component" value="Unassembled WGS sequence"/>
</dbReference>
<dbReference type="EMBL" id="JACGCM010001188">
    <property type="protein sequence ID" value="KAF6159737.1"/>
    <property type="molecule type" value="Genomic_DNA"/>
</dbReference>
<evidence type="ECO:0000256" key="6">
    <source>
        <dbReference type="ARBA" id="ARBA00022968"/>
    </source>
</evidence>
<keyword evidence="13" id="KW-1185">Reference proteome</keyword>
<keyword evidence="6" id="KW-0735">Signal-anchor</keyword>
<comment type="caution">
    <text evidence="12">The sequence shown here is derived from an EMBL/GenBank/DDBJ whole genome shotgun (WGS) entry which is preliminary data.</text>
</comment>
<keyword evidence="5 11" id="KW-0812">Transmembrane</keyword>
<dbReference type="OrthoDB" id="407658at2759"/>
<evidence type="ECO:0000256" key="5">
    <source>
        <dbReference type="ARBA" id="ARBA00022692"/>
    </source>
</evidence>
<protein>
    <submittedName>
        <fullName evidence="12">Uncharacterized protein</fullName>
    </submittedName>
</protein>
<evidence type="ECO:0000256" key="3">
    <source>
        <dbReference type="ARBA" id="ARBA00022676"/>
    </source>
</evidence>
<sequence length="460" mass="53171">MARILGRSKADSSVFVGGAFVAFLLILGIWYYVYPDPTPTVTSLITKNPLKTVYGSTSEAEDCADSYPLAQSITLRVEHCPDNNVSAQGFNMREESTAQTFYDDPDVTYTIEKPMKNWDEKRVEWINHHPSFATGVEKRILVVSGSQNTPCKNQIGDHILLRFFKNKVDYCRIHGYDIFYNNVLLHPKMPTFWAKIPLVRAAMIAHPEVEWIWWIDSDAAFTDMDFKLPLDKYKDYNLIVHGWSHLIYEEKSWVGLNAGIFLIRNCQWSMDFMDVWASMGPQTPDFDKWGEILRSTFKTKVEPESDDQSGLVYLLLKEKKTWGKKIFLESEYYFEGYWVEIVGRLDSINDKYVDIEKQNRKLGRRHAEKVSEYYAELRGPYLKESGYAKDSWKRPFITHFAGCQPCSGNHNQMYSGESCWDGMQKVLNFADNQVLQKFGFVHKNLQDSASVLPIPFVSTS</sequence>
<evidence type="ECO:0000256" key="4">
    <source>
        <dbReference type="ARBA" id="ARBA00022679"/>
    </source>
</evidence>
<dbReference type="GO" id="GO:0005802">
    <property type="term" value="C:trans-Golgi network"/>
    <property type="evidence" value="ECO:0007669"/>
    <property type="project" value="TreeGrafter"/>
</dbReference>
<keyword evidence="3" id="KW-0328">Glycosyltransferase</keyword>
<evidence type="ECO:0000313" key="13">
    <source>
        <dbReference type="Proteomes" id="UP000541444"/>
    </source>
</evidence>
<name>A0A7J7MY19_9MAGN</name>
<organism evidence="12 13">
    <name type="scientific">Kingdonia uniflora</name>
    <dbReference type="NCBI Taxonomy" id="39325"/>
    <lineage>
        <taxon>Eukaryota</taxon>
        <taxon>Viridiplantae</taxon>
        <taxon>Streptophyta</taxon>
        <taxon>Embryophyta</taxon>
        <taxon>Tracheophyta</taxon>
        <taxon>Spermatophyta</taxon>
        <taxon>Magnoliopsida</taxon>
        <taxon>Ranunculales</taxon>
        <taxon>Circaeasteraceae</taxon>
        <taxon>Kingdonia</taxon>
    </lineage>
</organism>
<keyword evidence="10" id="KW-0325">Glycoprotein</keyword>
<comment type="subcellular location">
    <subcellularLocation>
        <location evidence="1">Golgi apparatus membrane</location>
        <topology evidence="1">Single-pass type II membrane protein</topology>
    </subcellularLocation>
</comment>
<keyword evidence="9 11" id="KW-0472">Membrane</keyword>
<dbReference type="PANTHER" id="PTHR31311">
    <property type="entry name" value="XYLOGLUCAN 6-XYLOSYLTRANSFERASE 5-RELATED-RELATED"/>
    <property type="match status" value="1"/>
</dbReference>
<gene>
    <name evidence="12" type="ORF">GIB67_029995</name>
</gene>
<keyword evidence="4" id="KW-0808">Transferase</keyword>
<dbReference type="GO" id="GO:0008378">
    <property type="term" value="F:galactosyltransferase activity"/>
    <property type="evidence" value="ECO:0007669"/>
    <property type="project" value="TreeGrafter"/>
</dbReference>
<keyword evidence="8" id="KW-0333">Golgi apparatus</keyword>
<evidence type="ECO:0000256" key="2">
    <source>
        <dbReference type="ARBA" id="ARBA00005664"/>
    </source>
</evidence>
<evidence type="ECO:0000256" key="1">
    <source>
        <dbReference type="ARBA" id="ARBA00004323"/>
    </source>
</evidence>
<comment type="similarity">
    <text evidence="2">Belongs to the glycosyltransferase 34 family.</text>
</comment>
<proteinExistence type="inferred from homology"/>
<accession>A0A7J7MY19</accession>
<dbReference type="PANTHER" id="PTHR31311:SF3">
    <property type="entry name" value="GLYCOSYLTRANSFERASE 7-RELATED"/>
    <property type="match status" value="1"/>
</dbReference>
<keyword evidence="7 11" id="KW-1133">Transmembrane helix</keyword>
<dbReference type="Pfam" id="PF05637">
    <property type="entry name" value="Glyco_transf_34"/>
    <property type="match status" value="1"/>
</dbReference>